<protein>
    <submittedName>
        <fullName evidence="2">Uncharacterized protein</fullName>
    </submittedName>
</protein>
<evidence type="ECO:0000313" key="3">
    <source>
        <dbReference type="Proteomes" id="UP000005867"/>
    </source>
</evidence>
<dbReference type="STRING" id="1104324.P186_2162"/>
<keyword evidence="1" id="KW-0175">Coiled coil</keyword>
<dbReference type="Proteomes" id="UP000005867">
    <property type="component" value="Chromosome"/>
</dbReference>
<dbReference type="eggNOG" id="arCOG04054">
    <property type="taxonomic scope" value="Archaea"/>
</dbReference>
<organism evidence="2 3">
    <name type="scientific">Pyrobaculum ferrireducens</name>
    <dbReference type="NCBI Taxonomy" id="1104324"/>
    <lineage>
        <taxon>Archaea</taxon>
        <taxon>Thermoproteota</taxon>
        <taxon>Thermoprotei</taxon>
        <taxon>Thermoproteales</taxon>
        <taxon>Thermoproteaceae</taxon>
        <taxon>Pyrobaculum</taxon>
    </lineage>
</organism>
<dbReference type="BioCyc" id="PSP1104324:GJSN-2112-MONOMER"/>
<dbReference type="EMBL" id="CP003098">
    <property type="protein sequence ID" value="AET33554.1"/>
    <property type="molecule type" value="Genomic_DNA"/>
</dbReference>
<dbReference type="HOGENOM" id="CLU_1264625_0_0_2"/>
<dbReference type="AlphaFoldDB" id="G7VAX6"/>
<reference evidence="2 3" key="1">
    <citation type="journal article" date="2012" name="J. Bacteriol.">
        <title>Complete genome sequence of strain 1860, a crenarchaeon of the genus pyrobaculum able to grow with various electron acceptors.</title>
        <authorList>
            <person name="Mardanov A.V."/>
            <person name="Gumerov V.M."/>
            <person name="Slobodkina G.B."/>
            <person name="Beletsky A.V."/>
            <person name="Bonch-Osmolovskaya E.A."/>
            <person name="Ravin N.V."/>
            <person name="Skryabin K.G."/>
        </authorList>
    </citation>
    <scope>NUCLEOTIDE SEQUENCE [LARGE SCALE GENOMIC DNA]</scope>
    <source>
        <strain evidence="2 3">1860</strain>
    </source>
</reference>
<gene>
    <name evidence="2" type="ORF">P186_2162</name>
</gene>
<evidence type="ECO:0000313" key="2">
    <source>
        <dbReference type="EMBL" id="AET33554.1"/>
    </source>
</evidence>
<proteinExistence type="predicted"/>
<evidence type="ECO:0000256" key="1">
    <source>
        <dbReference type="SAM" id="Coils"/>
    </source>
</evidence>
<dbReference type="KEGG" id="pyr:P186_2162"/>
<keyword evidence="3" id="KW-1185">Reference proteome</keyword>
<feature type="coiled-coil region" evidence="1">
    <location>
        <begin position="104"/>
        <end position="196"/>
    </location>
</feature>
<sequence>MGYVIWKLFPPLGKQERKDAKLPTVRGKPVYIGGVLLIGVAEKGEFDVKRRKLISIEIKDAGGHSYYLDTSTTRVKITREYVDLDVAALPKFFEIKVREVNGMIEELKKSRSELDKSYHKLEEALLKGVIGMDVYNEQIKRLQEREKRLRNACIDMEKSVASVGQSLSQLKMELEKKRERLEAKRLLDKLDESEAEELGKILNTLGSINALSHLITSSIIQLRLIC</sequence>
<accession>G7VAX6</accession>
<name>G7VAX6_9CREN</name>